<dbReference type="PROSITE" id="PS51257">
    <property type="entry name" value="PROKAR_LIPOPROTEIN"/>
    <property type="match status" value="1"/>
</dbReference>
<sequence>MSRRVLALACLAVLALSGCTIAVDDGGDSGDAAAITDRVDTELQEIETLEATMIATIEQGNTTITERVRLRYERPRHYNLTYLEVTNQTGHRIPNATGDAVIANGTQLWGYDGATQRVVWYNETRPRSLSQLMMPSTQFGPNVTFAGNETVAGDDAAKLSYALDGSKVSLISGEVERRSRLASAMNESTPVNATVWIDRDRWLPIKTRLTMRAYEVPLTVTYRYEDIERGVELSAETFQPPTNATRTDLWAGLESRFGEHQTIAAVNEEIQPPIPEPTVPEQFAFGWGNVTTINGTEQVLLFYQHDTTDLRLLRWDNTSFGPIQNGAPVSLGPVEGTYTELSERRFVAWTCEEHRYLVSTRANRSVAMGMARSVAC</sequence>
<dbReference type="KEGG" id="hsn:DV733_15600"/>
<evidence type="ECO:0000313" key="2">
    <source>
        <dbReference type="Proteomes" id="UP000296706"/>
    </source>
</evidence>
<dbReference type="STRING" id="1457250.GCA_000755225_01998"/>
<dbReference type="PANTHER" id="PTHR37507">
    <property type="entry name" value="SPORULATION PROTEIN YDCC"/>
    <property type="match status" value="1"/>
</dbReference>
<accession>A0A4D6HEU6</accession>
<dbReference type="InterPro" id="IPR029046">
    <property type="entry name" value="LolA/LolB/LppX"/>
</dbReference>
<name>A0A4D6HEU6_9EURY</name>
<dbReference type="GeneID" id="39849314"/>
<dbReference type="RefSeq" id="WP_049992892.1">
    <property type="nucleotide sequence ID" value="NZ_CP031310.1"/>
</dbReference>
<dbReference type="AlphaFoldDB" id="A0A4D6HEU6"/>
<dbReference type="EMBL" id="CP031310">
    <property type="protein sequence ID" value="QCC52564.1"/>
    <property type="molecule type" value="Genomic_DNA"/>
</dbReference>
<proteinExistence type="predicted"/>
<protein>
    <recommendedName>
        <fullName evidence="3">Outer membrane lipoprotein carrier protein LolA</fullName>
    </recommendedName>
</protein>
<dbReference type="Gene3D" id="2.50.20.10">
    <property type="entry name" value="Lipoprotein localisation LolA/LolB/LppX"/>
    <property type="match status" value="1"/>
</dbReference>
<dbReference type="OrthoDB" id="137725at2157"/>
<organism evidence="1 2">
    <name type="scientific">Halapricum salinum</name>
    <dbReference type="NCBI Taxonomy" id="1457250"/>
    <lineage>
        <taxon>Archaea</taxon>
        <taxon>Methanobacteriati</taxon>
        <taxon>Methanobacteriota</taxon>
        <taxon>Stenosarchaea group</taxon>
        <taxon>Halobacteria</taxon>
        <taxon>Halobacteriales</taxon>
        <taxon>Haloarculaceae</taxon>
        <taxon>Halapricum</taxon>
    </lineage>
</organism>
<keyword evidence="2" id="KW-1185">Reference proteome</keyword>
<dbReference type="InterPro" id="IPR052944">
    <property type="entry name" value="Sporulation_related"/>
</dbReference>
<evidence type="ECO:0008006" key="3">
    <source>
        <dbReference type="Google" id="ProtNLM"/>
    </source>
</evidence>
<dbReference type="PANTHER" id="PTHR37507:SF2">
    <property type="entry name" value="SPORULATION PROTEIN YDCC"/>
    <property type="match status" value="1"/>
</dbReference>
<evidence type="ECO:0000313" key="1">
    <source>
        <dbReference type="EMBL" id="QCC52564.1"/>
    </source>
</evidence>
<dbReference type="Proteomes" id="UP000296706">
    <property type="component" value="Chromosome"/>
</dbReference>
<reference evidence="1 2" key="1">
    <citation type="journal article" date="2019" name="Nat. Commun.">
        <title>A new type of DNA phosphorothioation-based antiviral system in archaea.</title>
        <authorList>
            <person name="Xiong L."/>
            <person name="Liu S."/>
            <person name="Chen S."/>
            <person name="Xiao Y."/>
            <person name="Zhu B."/>
            <person name="Gao Y."/>
            <person name="Zhang Y."/>
            <person name="Chen B."/>
            <person name="Luo J."/>
            <person name="Deng Z."/>
            <person name="Chen X."/>
            <person name="Wang L."/>
            <person name="Chen S."/>
        </authorList>
    </citation>
    <scope>NUCLEOTIDE SEQUENCE [LARGE SCALE GENOMIC DNA]</scope>
    <source>
        <strain evidence="1 2">CBA1105</strain>
    </source>
</reference>
<gene>
    <name evidence="1" type="ORF">DV733_15600</name>
</gene>
<dbReference type="SUPFAM" id="SSF89392">
    <property type="entry name" value="Prokaryotic lipoproteins and lipoprotein localization factors"/>
    <property type="match status" value="1"/>
</dbReference>